<evidence type="ECO:0000256" key="1">
    <source>
        <dbReference type="SAM" id="Coils"/>
    </source>
</evidence>
<sequence>MNLSSFSTGLNRSISLCTLGPSVSISWTLGPSVPIPWTLRPSVPITWTLCPSVPIQWTLGPSVPIPCTLPPSVPIPWTLRSSVPITWTLSASVPIPCTLRSSVPITWTLSASVPIPWTLRSSVPITWTLSASVPIPCTLRPSVPIFDLYINAGSPHICFISSSTLILTTSQRLAYYSFDSSLHMDNEDHCCDILPLSNEISLTVQEQQEANEMKKKKKKCRGNRKLQHFRRKCRAKGMNNQAIEMLISIKQANTSVDQNTNNKEMEYSSIMKNVNNDDNQASDSEYVFIEENSFDTGAIQAPILSQSIEAEYQWIPSPSKTHKKKMKCCKLSTDQWKRSSKLVANYNKLPNYLFKRLLSKSIPCYYYKIQQWLKNVKLLHFLRQRAELMRVMFQLKIEKDYWTHVLNLGMPAMIWLSAIVKNVKQQNDINWDYPRTVHNVKHRQKIIDNKLLQAENALNAHLQQQLPNEFCIQKQNKMSIDQAMHITSKALAVLIENGLHQLHTNFEHKKILLKFDVNDVHLVKSFYDLNPSEEQIRSVQKIWRGKVKSCKRTISQIKSSSSVIQNNILTMTNHIDEYNNDRDHQQDQICCFLFLLTMTTHNTNSNYQHEEMEIEKLSQNMNQLSTNMTNPGKESLLKEIKIDIDKIPNYLTKKNESFKQLLHQALSTTTPLDDTDNKEELRKISILIYKTMLIQSYQLLWAAYLKSGTGQLIIQSKKQLTYSTNVSIWPKEIITMLQPSKNMKKTNEKEICLKFVNDELNQLDRQLKQYQMELNVKTNNFQGYTLIIEQMIETYIEQNLHDVRKEIEHKIELIHYDYHIQALKLEYSGQNPSASQKQLMKELCQSKYEQETTEQEVHFLQQQIIYYNSPSQSFECSPIISQDPLINSIQDANIRQELLQQFKEIAEQSRANIFSLYMKTAKEQQEEYKKKHETNLTKMWNAYRLPASNNEKISPKMLDLMHQCCMKISERIKCIYKLKVESIDSSSKAYNLK</sequence>
<protein>
    <submittedName>
        <fullName evidence="2">Uncharacterized protein</fullName>
    </submittedName>
</protein>
<reference evidence="2" key="1">
    <citation type="submission" date="2021-02" db="EMBL/GenBank/DDBJ databases">
        <authorList>
            <person name="Nowell W R."/>
        </authorList>
    </citation>
    <scope>NUCLEOTIDE SEQUENCE</scope>
</reference>
<dbReference type="EMBL" id="CAJOAZ010003256">
    <property type="protein sequence ID" value="CAF3995685.1"/>
    <property type="molecule type" value="Genomic_DNA"/>
</dbReference>
<dbReference type="AlphaFoldDB" id="A0A819NJF1"/>
<proteinExistence type="predicted"/>
<dbReference type="Proteomes" id="UP000663844">
    <property type="component" value="Unassembled WGS sequence"/>
</dbReference>
<organism evidence="2 3">
    <name type="scientific">Adineta steineri</name>
    <dbReference type="NCBI Taxonomy" id="433720"/>
    <lineage>
        <taxon>Eukaryota</taxon>
        <taxon>Metazoa</taxon>
        <taxon>Spiralia</taxon>
        <taxon>Gnathifera</taxon>
        <taxon>Rotifera</taxon>
        <taxon>Eurotatoria</taxon>
        <taxon>Bdelloidea</taxon>
        <taxon>Adinetida</taxon>
        <taxon>Adinetidae</taxon>
        <taxon>Adineta</taxon>
    </lineage>
</organism>
<accession>A0A819NJF1</accession>
<feature type="coiled-coil region" evidence="1">
    <location>
        <begin position="753"/>
        <end position="780"/>
    </location>
</feature>
<comment type="caution">
    <text evidence="2">The sequence shown here is derived from an EMBL/GenBank/DDBJ whole genome shotgun (WGS) entry which is preliminary data.</text>
</comment>
<name>A0A819NJF1_9BILA</name>
<evidence type="ECO:0000313" key="2">
    <source>
        <dbReference type="EMBL" id="CAF3995685.1"/>
    </source>
</evidence>
<keyword evidence="1" id="KW-0175">Coiled coil</keyword>
<gene>
    <name evidence="2" type="ORF">OXD698_LOCUS29214</name>
</gene>
<evidence type="ECO:0000313" key="3">
    <source>
        <dbReference type="Proteomes" id="UP000663844"/>
    </source>
</evidence>